<dbReference type="Gene3D" id="1.10.287.3440">
    <property type="match status" value="1"/>
</dbReference>
<keyword evidence="20" id="KW-1185">Reference proteome</keyword>
<dbReference type="GO" id="GO:0008295">
    <property type="term" value="P:spermidine biosynthetic process"/>
    <property type="evidence" value="ECO:0007669"/>
    <property type="project" value="UniProtKB-UniRule"/>
</dbReference>
<dbReference type="InterPro" id="IPR000183">
    <property type="entry name" value="Orn/DAP/Arg_de-COase"/>
</dbReference>
<dbReference type="SUPFAM" id="SSF50621">
    <property type="entry name" value="Alanine racemase C-terminal domain-like"/>
    <property type="match status" value="1"/>
</dbReference>
<feature type="domain" description="Arginine decarboxylase helical bundle" evidence="17">
    <location>
        <begin position="376"/>
        <end position="447"/>
    </location>
</feature>
<keyword evidence="10" id="KW-0745">Spermidine biosynthesis</keyword>
<dbReference type="Gene3D" id="2.40.37.10">
    <property type="entry name" value="Lyase, Ornithine Decarboxylase, Chain A, domain 1"/>
    <property type="match status" value="1"/>
</dbReference>
<dbReference type="SUPFAM" id="SSF51419">
    <property type="entry name" value="PLP-binding barrel"/>
    <property type="match status" value="1"/>
</dbReference>
<keyword evidence="12 19" id="KW-0456">Lyase</keyword>
<evidence type="ECO:0000256" key="11">
    <source>
        <dbReference type="ARBA" id="ARBA00023115"/>
    </source>
</evidence>
<evidence type="ECO:0000256" key="2">
    <source>
        <dbReference type="ARBA" id="ARBA00001946"/>
    </source>
</evidence>
<dbReference type="NCBIfam" id="NF003763">
    <property type="entry name" value="PRK05354.1"/>
    <property type="match status" value="1"/>
</dbReference>
<evidence type="ECO:0000256" key="1">
    <source>
        <dbReference type="ARBA" id="ARBA00001933"/>
    </source>
</evidence>
<comment type="similarity">
    <text evidence="4">Belongs to the Orn/Lys/Arg decarboxylase class-II family. SpeA subfamily.</text>
</comment>
<evidence type="ECO:0000256" key="13">
    <source>
        <dbReference type="NCBIfam" id="TIGR01273"/>
    </source>
</evidence>
<proteinExistence type="inferred from homology"/>
<comment type="cofactor">
    <cofactor evidence="1 14">
        <name>pyridoxal 5'-phosphate</name>
        <dbReference type="ChEBI" id="CHEBI:597326"/>
    </cofactor>
</comment>
<feature type="active site" description="Proton donor" evidence="15">
    <location>
        <position position="512"/>
    </location>
</feature>
<accession>A0A1G5SIF0</accession>
<dbReference type="InterPro" id="IPR009006">
    <property type="entry name" value="Ala_racemase/Decarboxylase_C"/>
</dbReference>
<dbReference type="Pfam" id="PF17810">
    <property type="entry name" value="Arg_decarb_HB"/>
    <property type="match status" value="1"/>
</dbReference>
<dbReference type="GO" id="GO:0006527">
    <property type="term" value="P:L-arginine catabolic process"/>
    <property type="evidence" value="ECO:0007669"/>
    <property type="project" value="InterPro"/>
</dbReference>
<evidence type="ECO:0000256" key="3">
    <source>
        <dbReference type="ARBA" id="ARBA00002257"/>
    </source>
</evidence>
<sequence length="653" mass="73599">MTNANEAVAKHDWSCEDSQVLYAMSKWADGFFSVNKMGHVSVRPIEGQDLHIDIIDVIHSARSEGASLPLLIRFQDVISSRVRRLNQTFRKAIQESGYEGTYRSIFPIKVNQLQEVVAEVLEAGQEFNIGLECGSKAELLAMLPLVADETLLLCNGVKDRTMLTLMLNAQQIGQQVMPIIEKYSEFEQLMNLAEVRQMKPRLGVRLKLNTKGSGRWFESGGASSKFGLTIPELVQLIRTLENREMAGQLELLHFHLGSQIADIQVLRSAVREIMQVYADLMLRGMQIKYLDVGGGLGVNYGGDYDSPESSINYGLREYANVVVYTVKEICDERQVPMPHLLSESGRALTAHHSLLVVPVLGVHRPDSPYMAEFPAEPPAVVLRMTSVYSDAQSAEKMSMLLECYHDAQEIRQETEQMARLGYLSVEHMAQSDSLYWSICREVLRKLTAIGSIPVTAEQIELEKQLTDMYLGDFSVFHSIIDHWAIGQVFPVMPLHRLQDKPERRGQLVDLTCDSDGKVSQYVTSSGTSDCLPLHNFRQDESYYLGIFLVGAYQEILGDAHNLFGRVDEVHVYARAEEANGFWIETLLKGISVKEMLSQVQYFPNDLGRRMSEFIRRQINAGRIKPAEGTRILNNYTQRLGDTTYCDVSSNEPL</sequence>
<feature type="domain" description="Orn/DAP/Arg decarboxylase 2 N-terminal" evidence="16">
    <location>
        <begin position="86"/>
        <end position="350"/>
    </location>
</feature>
<dbReference type="PIRSF" id="PIRSF001336">
    <property type="entry name" value="Arg_decrbxlase"/>
    <property type="match status" value="1"/>
</dbReference>
<comment type="cofactor">
    <cofactor evidence="2">
        <name>Mg(2+)</name>
        <dbReference type="ChEBI" id="CHEBI:18420"/>
    </cofactor>
</comment>
<protein>
    <recommendedName>
        <fullName evidence="5 13">Arginine decarboxylase</fullName>
        <ecNumber evidence="5 13">4.1.1.19</ecNumber>
    </recommendedName>
</protein>
<dbReference type="InterPro" id="IPR022657">
    <property type="entry name" value="De-COase2_CS"/>
</dbReference>
<keyword evidence="6" id="KW-0479">Metal-binding</keyword>
<evidence type="ECO:0000256" key="5">
    <source>
        <dbReference type="ARBA" id="ARBA00012426"/>
    </source>
</evidence>
<dbReference type="PRINTS" id="PR01180">
    <property type="entry name" value="ARGDCRBXLASE"/>
</dbReference>
<dbReference type="PROSITE" id="PS00879">
    <property type="entry name" value="ODR_DC_2_2"/>
    <property type="match status" value="1"/>
</dbReference>
<feature type="modified residue" description="N6-(pyridoxal phosphate)lysine" evidence="14">
    <location>
        <position position="109"/>
    </location>
</feature>
<dbReference type="PANTHER" id="PTHR43295">
    <property type="entry name" value="ARGININE DECARBOXYLASE"/>
    <property type="match status" value="1"/>
</dbReference>
<evidence type="ECO:0000256" key="15">
    <source>
        <dbReference type="PIRSR" id="PIRSR600183-50"/>
    </source>
</evidence>
<dbReference type="Gene3D" id="1.20.58.930">
    <property type="match status" value="1"/>
</dbReference>
<reference evidence="19 20" key="1">
    <citation type="submission" date="2016-10" db="EMBL/GenBank/DDBJ databases">
        <authorList>
            <person name="de Groot N.N."/>
        </authorList>
    </citation>
    <scope>NUCLEOTIDE SEQUENCE [LARGE SCALE GENOMIC DNA]</scope>
    <source>
        <strain evidence="19">1</strain>
    </source>
</reference>
<gene>
    <name evidence="19" type="ORF">NSMM_490038</name>
</gene>
<evidence type="ECO:0000256" key="14">
    <source>
        <dbReference type="PIRSR" id="PIRSR001336-50"/>
    </source>
</evidence>
<dbReference type="Proteomes" id="UP000198729">
    <property type="component" value="Unassembled WGS sequence"/>
</dbReference>
<dbReference type="GO" id="GO:0046872">
    <property type="term" value="F:metal ion binding"/>
    <property type="evidence" value="ECO:0007669"/>
    <property type="project" value="UniProtKB-KW"/>
</dbReference>
<name>A0A1G5SIF0_9PROT</name>
<dbReference type="InterPro" id="IPR022644">
    <property type="entry name" value="De-COase2_N"/>
</dbReference>
<evidence type="ECO:0000259" key="18">
    <source>
        <dbReference type="Pfam" id="PF17944"/>
    </source>
</evidence>
<keyword evidence="7" id="KW-0210">Decarboxylase</keyword>
<dbReference type="NCBIfam" id="TIGR01273">
    <property type="entry name" value="speA"/>
    <property type="match status" value="1"/>
</dbReference>
<dbReference type="Pfam" id="PF02784">
    <property type="entry name" value="Orn_Arg_deC_N"/>
    <property type="match status" value="1"/>
</dbReference>
<dbReference type="EC" id="4.1.1.19" evidence="5 13"/>
<comment type="function">
    <text evidence="3">Catalyzes the biosynthesis of agmatine from arginine.</text>
</comment>
<evidence type="ECO:0000256" key="4">
    <source>
        <dbReference type="ARBA" id="ARBA00008357"/>
    </source>
</evidence>
<evidence type="ECO:0000256" key="8">
    <source>
        <dbReference type="ARBA" id="ARBA00022842"/>
    </source>
</evidence>
<dbReference type="InterPro" id="IPR022653">
    <property type="entry name" value="De-COase2_pyr-phos_BS"/>
</dbReference>
<keyword evidence="11" id="KW-0620">Polyamine biosynthesis</keyword>
<evidence type="ECO:0000256" key="10">
    <source>
        <dbReference type="ARBA" id="ARBA00023066"/>
    </source>
</evidence>
<dbReference type="PANTHER" id="PTHR43295:SF9">
    <property type="entry name" value="BIOSYNTHETIC ARGININE DECARBOXYLASE"/>
    <property type="match status" value="1"/>
</dbReference>
<dbReference type="PROSITE" id="PS00878">
    <property type="entry name" value="ODR_DC_2_1"/>
    <property type="match status" value="1"/>
</dbReference>
<evidence type="ECO:0000256" key="12">
    <source>
        <dbReference type="ARBA" id="ARBA00023239"/>
    </source>
</evidence>
<dbReference type="Gene3D" id="3.20.20.10">
    <property type="entry name" value="Alanine racemase"/>
    <property type="match status" value="1"/>
</dbReference>
<evidence type="ECO:0000256" key="7">
    <source>
        <dbReference type="ARBA" id="ARBA00022793"/>
    </source>
</evidence>
<evidence type="ECO:0000256" key="9">
    <source>
        <dbReference type="ARBA" id="ARBA00022898"/>
    </source>
</evidence>
<dbReference type="EMBL" id="FMWO01000057">
    <property type="protein sequence ID" value="SCZ86149.1"/>
    <property type="molecule type" value="Genomic_DNA"/>
</dbReference>
<feature type="domain" description="Arginine decarboxylase C-terminal helical" evidence="18">
    <location>
        <begin position="592"/>
        <end position="644"/>
    </location>
</feature>
<dbReference type="InterPro" id="IPR029066">
    <property type="entry name" value="PLP-binding_barrel"/>
</dbReference>
<dbReference type="STRING" id="51642.NSMM_490038"/>
<organism evidence="19 20">
    <name type="scientific">Nitrosomonas mobilis</name>
    <dbReference type="NCBI Taxonomy" id="51642"/>
    <lineage>
        <taxon>Bacteria</taxon>
        <taxon>Pseudomonadati</taxon>
        <taxon>Pseudomonadota</taxon>
        <taxon>Betaproteobacteria</taxon>
        <taxon>Nitrosomonadales</taxon>
        <taxon>Nitrosomonadaceae</taxon>
        <taxon>Nitrosomonas</taxon>
    </lineage>
</organism>
<dbReference type="AlphaFoldDB" id="A0A1G5SIF0"/>
<dbReference type="Pfam" id="PF17944">
    <property type="entry name" value="Arg_decarbox_C"/>
    <property type="match status" value="1"/>
</dbReference>
<dbReference type="InterPro" id="IPR002985">
    <property type="entry name" value="Arg_decrbxlase"/>
</dbReference>
<dbReference type="PRINTS" id="PR01179">
    <property type="entry name" value="ODADCRBXLASE"/>
</dbReference>
<evidence type="ECO:0000259" key="16">
    <source>
        <dbReference type="Pfam" id="PF02784"/>
    </source>
</evidence>
<dbReference type="InterPro" id="IPR041128">
    <property type="entry name" value="Arg_decarbox_C"/>
</dbReference>
<keyword evidence="8" id="KW-0460">Magnesium</keyword>
<dbReference type="CDD" id="cd06830">
    <property type="entry name" value="PLPDE_III_ADC"/>
    <property type="match status" value="1"/>
</dbReference>
<dbReference type="GO" id="GO:0008792">
    <property type="term" value="F:arginine decarboxylase activity"/>
    <property type="evidence" value="ECO:0007669"/>
    <property type="project" value="UniProtKB-UniRule"/>
</dbReference>
<evidence type="ECO:0000256" key="6">
    <source>
        <dbReference type="ARBA" id="ARBA00022723"/>
    </source>
</evidence>
<dbReference type="RefSeq" id="WP_090287007.1">
    <property type="nucleotide sequence ID" value="NZ_FMWO01000057.1"/>
</dbReference>
<evidence type="ECO:0000259" key="17">
    <source>
        <dbReference type="Pfam" id="PF17810"/>
    </source>
</evidence>
<evidence type="ECO:0000313" key="19">
    <source>
        <dbReference type="EMBL" id="SCZ86149.1"/>
    </source>
</evidence>
<keyword evidence="9 14" id="KW-0663">Pyridoxal phosphate</keyword>
<dbReference type="OrthoDB" id="9802658at2"/>
<evidence type="ECO:0000313" key="20">
    <source>
        <dbReference type="Proteomes" id="UP000198729"/>
    </source>
</evidence>
<dbReference type="InterPro" id="IPR040634">
    <property type="entry name" value="Arg_decarb_HB"/>
</dbReference>